<dbReference type="Pfam" id="PF04227">
    <property type="entry name" value="Indigoidine_A"/>
    <property type="match status" value="1"/>
</dbReference>
<organism evidence="8 9">
    <name type="scientific">Streptomyces pacificus</name>
    <dbReference type="NCBI Taxonomy" id="2705029"/>
    <lineage>
        <taxon>Bacteria</taxon>
        <taxon>Bacillati</taxon>
        <taxon>Actinomycetota</taxon>
        <taxon>Actinomycetes</taxon>
        <taxon>Kitasatosporales</taxon>
        <taxon>Streptomycetaceae</taxon>
        <taxon>Streptomyces</taxon>
    </lineage>
</organism>
<evidence type="ECO:0000256" key="1">
    <source>
        <dbReference type="ARBA" id="ARBA00022723"/>
    </source>
</evidence>
<dbReference type="Gene3D" id="3.40.1790.10">
    <property type="entry name" value="Indigoidine synthase domain"/>
    <property type="match status" value="1"/>
</dbReference>
<comment type="similarity">
    <text evidence="6">Belongs to the pseudouridine-5'-phosphate glycosidase family.</text>
</comment>
<reference evidence="8 9" key="1">
    <citation type="submission" date="2020-02" db="EMBL/GenBank/DDBJ databases">
        <title>Whole Genome Shotgun Sequence of Streptomyces sp. strain CWH03.</title>
        <authorList>
            <person name="Dohra H."/>
            <person name="Kodani S."/>
            <person name="Yamamura H."/>
        </authorList>
    </citation>
    <scope>NUCLEOTIDE SEQUENCE [LARGE SCALE GENOMIC DNA]</scope>
    <source>
        <strain evidence="8 9">CWH03</strain>
    </source>
</reference>
<proteinExistence type="inferred from homology"/>
<evidence type="ECO:0000256" key="4">
    <source>
        <dbReference type="ARBA" id="ARBA00023239"/>
    </source>
</evidence>
<evidence type="ECO:0000256" key="7">
    <source>
        <dbReference type="SAM" id="MobiDB-lite"/>
    </source>
</evidence>
<evidence type="ECO:0000256" key="6">
    <source>
        <dbReference type="HAMAP-Rule" id="MF_01876"/>
    </source>
</evidence>
<dbReference type="HAMAP" id="MF_01876">
    <property type="entry name" value="PsiMP_glycosidase"/>
    <property type="match status" value="1"/>
</dbReference>
<keyword evidence="9" id="KW-1185">Reference proteome</keyword>
<dbReference type="InterPro" id="IPR022830">
    <property type="entry name" value="Indigdn_synthA-like"/>
</dbReference>
<dbReference type="GO" id="GO:0016798">
    <property type="term" value="F:hydrolase activity, acting on glycosyl bonds"/>
    <property type="evidence" value="ECO:0007669"/>
    <property type="project" value="UniProtKB-KW"/>
</dbReference>
<name>A0A6A0AQI3_9ACTN</name>
<dbReference type="EMBL" id="BLLG01000003">
    <property type="protein sequence ID" value="GFH35220.1"/>
    <property type="molecule type" value="Genomic_DNA"/>
</dbReference>
<feature type="binding site" evidence="6">
    <location>
        <position position="217"/>
    </location>
    <ligand>
        <name>substrate</name>
    </ligand>
</feature>
<dbReference type="InterPro" id="IPR007342">
    <property type="entry name" value="PsuG"/>
</dbReference>
<protein>
    <recommendedName>
        <fullName evidence="6">Pseudouridine-5'-phosphate glycosidase</fullName>
        <shortName evidence="6">PsiMP glycosidase</shortName>
        <ecNumber evidence="6">4.2.1.70</ecNumber>
    </recommendedName>
</protein>
<feature type="compositionally biased region" description="Gly residues" evidence="7">
    <location>
        <begin position="66"/>
        <end position="76"/>
    </location>
</feature>
<feature type="active site" description="Nucleophile" evidence="6">
    <location>
        <position position="290"/>
    </location>
</feature>
<feature type="region of interest" description="Disordered" evidence="7">
    <location>
        <begin position="1"/>
        <end position="83"/>
    </location>
</feature>
<keyword evidence="3 6" id="KW-0464">Manganese</keyword>
<keyword evidence="2 6" id="KW-0378">Hydrolase</keyword>
<dbReference type="EC" id="4.2.1.70" evidence="6"/>
<dbReference type="PANTHER" id="PTHR42909">
    <property type="entry name" value="ZGC:136858"/>
    <property type="match status" value="1"/>
</dbReference>
<comment type="catalytic activity">
    <reaction evidence="6">
        <text>D-ribose 5-phosphate + uracil = psi-UMP + H2O</text>
        <dbReference type="Rhea" id="RHEA:18337"/>
        <dbReference type="ChEBI" id="CHEBI:15377"/>
        <dbReference type="ChEBI" id="CHEBI:17568"/>
        <dbReference type="ChEBI" id="CHEBI:58380"/>
        <dbReference type="ChEBI" id="CHEBI:78346"/>
        <dbReference type="EC" id="4.2.1.70"/>
    </reaction>
</comment>
<gene>
    <name evidence="6" type="primary">psuG</name>
    <name evidence="8" type="ORF">SCWH03_14350</name>
</gene>
<dbReference type="GO" id="GO:0004730">
    <property type="term" value="F:pseudouridylate synthase activity"/>
    <property type="evidence" value="ECO:0007669"/>
    <property type="project" value="UniProtKB-UniRule"/>
</dbReference>
<accession>A0A6A0AQI3</accession>
<evidence type="ECO:0000256" key="5">
    <source>
        <dbReference type="ARBA" id="ARBA00023295"/>
    </source>
</evidence>
<evidence type="ECO:0000313" key="8">
    <source>
        <dbReference type="EMBL" id="GFH35220.1"/>
    </source>
</evidence>
<comment type="subunit">
    <text evidence="6">Homotrimer.</text>
</comment>
<keyword evidence="1 6" id="KW-0479">Metal-binding</keyword>
<feature type="binding site" evidence="6">
    <location>
        <begin position="271"/>
        <end position="273"/>
    </location>
    <ligand>
        <name>substrate</name>
    </ligand>
</feature>
<dbReference type="AlphaFoldDB" id="A0A6A0AQI3"/>
<dbReference type="Proteomes" id="UP000484988">
    <property type="component" value="Unassembled WGS sequence"/>
</dbReference>
<comment type="function">
    <text evidence="6">Catalyzes the reversible cleavage of pseudouridine 5'-phosphate (PsiMP) to ribose 5-phosphate and uracil. Functions biologically in the cleavage direction, as part of a pseudouridine degradation pathway.</text>
</comment>
<evidence type="ECO:0000256" key="2">
    <source>
        <dbReference type="ARBA" id="ARBA00022801"/>
    </source>
</evidence>
<feature type="binding site" evidence="6">
    <location>
        <position position="269"/>
    </location>
    <ligand>
        <name>Mn(2+)</name>
        <dbReference type="ChEBI" id="CHEBI:29035"/>
    </ligand>
</feature>
<dbReference type="GO" id="GO:0046872">
    <property type="term" value="F:metal ion binding"/>
    <property type="evidence" value="ECO:0007669"/>
    <property type="project" value="UniProtKB-KW"/>
</dbReference>
<feature type="active site" description="Proton donor" evidence="6">
    <location>
        <position position="156"/>
    </location>
</feature>
<keyword evidence="5 6" id="KW-0326">Glycosidase</keyword>
<feature type="binding site" evidence="6">
    <location>
        <position position="237"/>
    </location>
    <ligand>
        <name>substrate</name>
    </ligand>
</feature>
<comment type="cofactor">
    <cofactor evidence="6">
        <name>Mn(2+)</name>
        <dbReference type="ChEBI" id="CHEBI:29035"/>
    </cofactor>
    <text evidence="6">Binds 1 Mn(2+) ion per subunit.</text>
</comment>
<dbReference type="SUPFAM" id="SSF110581">
    <property type="entry name" value="Indigoidine synthase A-like"/>
    <property type="match status" value="1"/>
</dbReference>
<evidence type="ECO:0000256" key="3">
    <source>
        <dbReference type="ARBA" id="ARBA00023211"/>
    </source>
</evidence>
<sequence length="432" mass="45066">MHRSGPPAVHRATGARRPEPGHPLRANGARRPEPDTVPGRRSRALCAGPAVGPPGVRGPRDPRGVRGPGTPGGAGPTGQPAAVGPERSYGAGLFSEAATHMRAQRGAIRGPWRFGSRSVCAHLSRARDVDMPETTLLLSEEVREALDARRPVVALESTIIAHGLPRPRSLAVAEELESLVTDAGAVPATVAVLDGRARVGLDKHGMERIATDPAVRKFGHRDLAPALAAGASGATTVSATAFLAARAGIRVFATGGLGGVHREWTTAQDESADLRLLARTGITVVCAGVKSILDVPATLQRLETLGVTVLGYGTTHFPGFYLSSSGLPVDWTVRTPQEVADVMRAQRALGGPETALIVAQPVPEDEQLDPSLHDRVLAEALGECRERGIDGQAVTPFLLDLLVTRTGGASLEANLAAVRANVRLAARIAAAR</sequence>
<keyword evidence="4 6" id="KW-0456">Lyase</keyword>
<dbReference type="GO" id="GO:0046113">
    <property type="term" value="P:nucleobase catabolic process"/>
    <property type="evidence" value="ECO:0007669"/>
    <property type="project" value="UniProtKB-UniRule"/>
</dbReference>
<dbReference type="PANTHER" id="PTHR42909:SF1">
    <property type="entry name" value="CARBOHYDRATE KINASE PFKB DOMAIN-CONTAINING PROTEIN"/>
    <property type="match status" value="1"/>
</dbReference>
<comment type="caution">
    <text evidence="8">The sequence shown here is derived from an EMBL/GenBank/DDBJ whole genome shotgun (WGS) entry which is preliminary data.</text>
</comment>
<dbReference type="GO" id="GO:0005737">
    <property type="term" value="C:cytoplasm"/>
    <property type="evidence" value="ECO:0007669"/>
    <property type="project" value="TreeGrafter"/>
</dbReference>
<evidence type="ECO:0000313" key="9">
    <source>
        <dbReference type="Proteomes" id="UP000484988"/>
    </source>
</evidence>